<dbReference type="AlphaFoldDB" id="A0A5E4PLV8"/>
<dbReference type="KEGG" id="asip:AQUSIP_26100"/>
<gene>
    <name evidence="2" type="ORF">AQUSIP_26100</name>
</gene>
<accession>A0A5E4PLV8</accession>
<dbReference type="EMBL" id="LR699120">
    <property type="protein sequence ID" value="VVC77283.1"/>
    <property type="molecule type" value="Genomic_DNA"/>
</dbReference>
<evidence type="ECO:0000313" key="2">
    <source>
        <dbReference type="EMBL" id="VVC77283.1"/>
    </source>
</evidence>
<dbReference type="OrthoDB" id="9959595at2"/>
<dbReference type="RefSeq" id="WP_148340732.1">
    <property type="nucleotide sequence ID" value="NZ_LR699120.1"/>
</dbReference>
<evidence type="ECO:0000256" key="1">
    <source>
        <dbReference type="SAM" id="MobiDB-lite"/>
    </source>
</evidence>
<sequence>MSSNKKHDKYRDINASGDDEGTGSSGGQSGQIEFHDFLATGANLRDDLLPFEEQKRLLSTHKDLHEAKVKQQKEKRDQYKDLKNGKVPLKAFREGLMASGLNAQYKANPILANKAQFSGIDRQVNALPTENLAETNQDKRDELLNELKYRLGYQPAPAFNPKPHGPGY</sequence>
<keyword evidence="3" id="KW-1185">Reference proteome</keyword>
<evidence type="ECO:0000313" key="3">
    <source>
        <dbReference type="Proteomes" id="UP000324194"/>
    </source>
</evidence>
<dbReference type="Proteomes" id="UP000324194">
    <property type="component" value="Chromosome 2"/>
</dbReference>
<organism evidence="2 3">
    <name type="scientific">Aquicella siphonis</name>
    <dbReference type="NCBI Taxonomy" id="254247"/>
    <lineage>
        <taxon>Bacteria</taxon>
        <taxon>Pseudomonadati</taxon>
        <taxon>Pseudomonadota</taxon>
        <taxon>Gammaproteobacteria</taxon>
        <taxon>Legionellales</taxon>
        <taxon>Coxiellaceae</taxon>
        <taxon>Aquicella</taxon>
    </lineage>
</organism>
<name>A0A5E4PLV8_9COXI</name>
<feature type="region of interest" description="Disordered" evidence="1">
    <location>
        <begin position="1"/>
        <end position="32"/>
    </location>
</feature>
<reference evidence="2 3" key="1">
    <citation type="submission" date="2019-08" db="EMBL/GenBank/DDBJ databases">
        <authorList>
            <person name="Guy L."/>
        </authorList>
    </citation>
    <scope>NUCLEOTIDE SEQUENCE [LARGE SCALE GENOMIC DNA]</scope>
    <source>
        <strain evidence="2 3">SGT-108</strain>
    </source>
</reference>
<proteinExistence type="predicted"/>
<protein>
    <submittedName>
        <fullName evidence="2">Uncharacterized protein</fullName>
    </submittedName>
</protein>